<sequence length="372" mass="43216">MTDEPAELSGLPTNEPLAFKDWRWMLPSDRMVIRRYKSFCYFKKVIEDQEFRFGPAIDYQDDDPLEGQATEPVREDERRGSERMAESISLSDGEEIDYAGGMENFRQGSQEQYFLNCWRIGTDEDPRFWEKFTPNGDGVAIETTVGQLKHALMTDLEMYMGLVRYVDQQRHFIPSTPPASYFYKNTPFTIENEFRALLYEGPNQVMDLHGRDWDTPDHSPHHFVEADLNEIINRVIVSPDTDEEFREQVREVLETNGFDIPVDISRLAWDREPGAGHVLHGNDDFDGDKEAIDSQLTEELHATDWFIWDVVDVVEICPPKAPTEIPLPFAHFEVYRYTGTPPDPETYGQGHLNYVTEVHRFEQEGPVELEYD</sequence>
<evidence type="ECO:0000313" key="3">
    <source>
        <dbReference type="Proteomes" id="UP000011618"/>
    </source>
</evidence>
<dbReference type="RefSeq" id="WP_006186950.1">
    <property type="nucleotide sequence ID" value="NZ_AOII01000095.1"/>
</dbReference>
<dbReference type="OrthoDB" id="270754at2157"/>
<name>L9YHB1_9EURY</name>
<reference evidence="2 3" key="1">
    <citation type="journal article" date="2014" name="PLoS Genet.">
        <title>Phylogenetically driven sequencing of extremely halophilic archaea reveals strategies for static and dynamic osmo-response.</title>
        <authorList>
            <person name="Becker E.A."/>
            <person name="Seitzer P.M."/>
            <person name="Tritt A."/>
            <person name="Larsen D."/>
            <person name="Krusor M."/>
            <person name="Yao A.I."/>
            <person name="Wu D."/>
            <person name="Madern D."/>
            <person name="Eisen J.A."/>
            <person name="Darling A.E."/>
            <person name="Facciotti M.T."/>
        </authorList>
    </citation>
    <scope>NUCLEOTIDE SEQUENCE [LARGE SCALE GENOMIC DNA]</scope>
    <source>
        <strain evidence="2 3">DSM 3751</strain>
    </source>
</reference>
<evidence type="ECO:0000313" key="2">
    <source>
        <dbReference type="EMBL" id="ELY73484.1"/>
    </source>
</evidence>
<dbReference type="AlphaFoldDB" id="L9YHB1"/>
<feature type="compositionally biased region" description="Basic and acidic residues" evidence="1">
    <location>
        <begin position="72"/>
        <end position="83"/>
    </location>
</feature>
<comment type="caution">
    <text evidence="2">The sequence shown here is derived from an EMBL/GenBank/DDBJ whole genome shotgun (WGS) entry which is preliminary data.</text>
</comment>
<organism evidence="2 3">
    <name type="scientific">Natrinema pallidum DSM 3751</name>
    <dbReference type="NCBI Taxonomy" id="1227495"/>
    <lineage>
        <taxon>Archaea</taxon>
        <taxon>Methanobacteriati</taxon>
        <taxon>Methanobacteriota</taxon>
        <taxon>Stenosarchaea group</taxon>
        <taxon>Halobacteria</taxon>
        <taxon>Halobacteriales</taxon>
        <taxon>Natrialbaceae</taxon>
        <taxon>Natrinema</taxon>
    </lineage>
</organism>
<dbReference type="Proteomes" id="UP000011618">
    <property type="component" value="Unassembled WGS sequence"/>
</dbReference>
<feature type="region of interest" description="Disordered" evidence="1">
    <location>
        <begin position="56"/>
        <end position="83"/>
    </location>
</feature>
<proteinExistence type="predicted"/>
<protein>
    <submittedName>
        <fullName evidence="2">Uncharacterized protein</fullName>
    </submittedName>
</protein>
<accession>L9YHB1</accession>
<evidence type="ECO:0000256" key="1">
    <source>
        <dbReference type="SAM" id="MobiDB-lite"/>
    </source>
</evidence>
<gene>
    <name evidence="2" type="ORF">C487_17045</name>
</gene>
<dbReference type="eggNOG" id="arCOG07807">
    <property type="taxonomic scope" value="Archaea"/>
</dbReference>
<dbReference type="EMBL" id="AOII01000095">
    <property type="protein sequence ID" value="ELY73484.1"/>
    <property type="molecule type" value="Genomic_DNA"/>
</dbReference>